<dbReference type="CDD" id="cd06724">
    <property type="entry name" value="PDZ2_Dlg1-2-4-like"/>
    <property type="match status" value="1"/>
</dbReference>
<dbReference type="GO" id="GO:0097120">
    <property type="term" value="P:receptor localization to synapse"/>
    <property type="evidence" value="ECO:0007669"/>
    <property type="project" value="TreeGrafter"/>
</dbReference>
<organism evidence="6 7">
    <name type="scientific">Meganyctiphanes norvegica</name>
    <name type="common">Northern krill</name>
    <name type="synonym">Thysanopoda norvegica</name>
    <dbReference type="NCBI Taxonomy" id="48144"/>
    <lineage>
        <taxon>Eukaryota</taxon>
        <taxon>Metazoa</taxon>
        <taxon>Ecdysozoa</taxon>
        <taxon>Arthropoda</taxon>
        <taxon>Crustacea</taxon>
        <taxon>Multicrustacea</taxon>
        <taxon>Malacostraca</taxon>
        <taxon>Eumalacostraca</taxon>
        <taxon>Eucarida</taxon>
        <taxon>Euphausiacea</taxon>
        <taxon>Euphausiidae</taxon>
        <taxon>Meganyctiphanes</taxon>
    </lineage>
</organism>
<dbReference type="SUPFAM" id="SSF101288">
    <property type="entry name" value="L27 domain"/>
    <property type="match status" value="1"/>
</dbReference>
<dbReference type="GO" id="GO:0031594">
    <property type="term" value="C:neuromuscular junction"/>
    <property type="evidence" value="ECO:0007669"/>
    <property type="project" value="TreeGrafter"/>
</dbReference>
<dbReference type="InterPro" id="IPR015143">
    <property type="entry name" value="L27_1"/>
</dbReference>
<feature type="domain" description="PDZ" evidence="4">
    <location>
        <begin position="189"/>
        <end position="275"/>
    </location>
</feature>
<dbReference type="Proteomes" id="UP001497623">
    <property type="component" value="Unassembled WGS sequence"/>
</dbReference>
<reference evidence="6 7" key="1">
    <citation type="submission" date="2024-05" db="EMBL/GenBank/DDBJ databases">
        <authorList>
            <person name="Wallberg A."/>
        </authorList>
    </citation>
    <scope>NUCLEOTIDE SEQUENCE [LARGE SCALE GENOMIC DNA]</scope>
</reference>
<dbReference type="Pfam" id="PF09058">
    <property type="entry name" value="L27_1"/>
    <property type="match status" value="1"/>
</dbReference>
<dbReference type="FunFam" id="2.30.42.10:FF:000004">
    <property type="entry name" value="Disks large homolog 4 isoform 2"/>
    <property type="match status" value="1"/>
</dbReference>
<evidence type="ECO:0000256" key="3">
    <source>
        <dbReference type="SAM" id="MobiDB-lite"/>
    </source>
</evidence>
<dbReference type="InterPro" id="IPR004172">
    <property type="entry name" value="L27_dom"/>
</dbReference>
<evidence type="ECO:0000313" key="7">
    <source>
        <dbReference type="Proteomes" id="UP001497623"/>
    </source>
</evidence>
<dbReference type="SMART" id="SM00569">
    <property type="entry name" value="L27"/>
    <property type="match status" value="1"/>
</dbReference>
<dbReference type="InterPro" id="IPR036892">
    <property type="entry name" value="L27_dom_sf"/>
</dbReference>
<dbReference type="PANTHER" id="PTHR23119">
    <property type="entry name" value="DISCS LARGE"/>
    <property type="match status" value="1"/>
</dbReference>
<dbReference type="GO" id="GO:0016323">
    <property type="term" value="C:basolateral plasma membrane"/>
    <property type="evidence" value="ECO:0007669"/>
    <property type="project" value="TreeGrafter"/>
</dbReference>
<keyword evidence="7" id="KW-1185">Reference proteome</keyword>
<dbReference type="GO" id="GO:0099072">
    <property type="term" value="P:regulation of postsynaptic membrane neurotransmitter receptor levels"/>
    <property type="evidence" value="ECO:0007669"/>
    <property type="project" value="TreeGrafter"/>
</dbReference>
<dbReference type="GO" id="GO:0007268">
    <property type="term" value="P:chemical synaptic transmission"/>
    <property type="evidence" value="ECO:0007669"/>
    <property type="project" value="TreeGrafter"/>
</dbReference>
<dbReference type="Gene3D" id="2.30.42.10">
    <property type="match status" value="2"/>
</dbReference>
<dbReference type="InterPro" id="IPR050614">
    <property type="entry name" value="Synaptic_Scaffolding_LAP-MAGUK"/>
</dbReference>
<evidence type="ECO:0000256" key="1">
    <source>
        <dbReference type="ARBA" id="ARBA00004370"/>
    </source>
</evidence>
<dbReference type="GO" id="GO:0019901">
    <property type="term" value="F:protein kinase binding"/>
    <property type="evidence" value="ECO:0007669"/>
    <property type="project" value="TreeGrafter"/>
</dbReference>
<dbReference type="PROSITE" id="PS50106">
    <property type="entry name" value="PDZ"/>
    <property type="match status" value="2"/>
</dbReference>
<accession>A0AAV2R5Q2</accession>
<dbReference type="SUPFAM" id="SSF50156">
    <property type="entry name" value="PDZ domain-like"/>
    <property type="match status" value="2"/>
</dbReference>
<evidence type="ECO:0000313" key="6">
    <source>
        <dbReference type="EMBL" id="CAL4116860.1"/>
    </source>
</evidence>
<feature type="region of interest" description="Disordered" evidence="3">
    <location>
        <begin position="115"/>
        <end position="134"/>
    </location>
</feature>
<dbReference type="InterPro" id="IPR001478">
    <property type="entry name" value="PDZ"/>
</dbReference>
<comment type="caution">
    <text evidence="6">The sequence shown here is derived from an EMBL/GenBank/DDBJ whole genome shotgun (WGS) entry which is preliminary data.</text>
</comment>
<dbReference type="AlphaFoldDB" id="A0AAV2R5Q2"/>
<gene>
    <name evidence="6" type="ORF">MNOR_LOCUS21062</name>
</gene>
<feature type="non-terminal residue" evidence="6">
    <location>
        <position position="383"/>
    </location>
</feature>
<dbReference type="InterPro" id="IPR036034">
    <property type="entry name" value="PDZ_sf"/>
</dbReference>
<feature type="domain" description="L27" evidence="5">
    <location>
        <begin position="4"/>
        <end position="64"/>
    </location>
</feature>
<feature type="domain" description="PDZ" evidence="4">
    <location>
        <begin position="284"/>
        <end position="376"/>
    </location>
</feature>
<comment type="subcellular location">
    <subcellularLocation>
        <location evidence="1">Membrane</location>
    </subcellularLocation>
</comment>
<evidence type="ECO:0000259" key="5">
    <source>
        <dbReference type="PROSITE" id="PS51022"/>
    </source>
</evidence>
<dbReference type="PROSITE" id="PS51022">
    <property type="entry name" value="L27"/>
    <property type="match status" value="1"/>
</dbReference>
<protein>
    <submittedName>
        <fullName evidence="6">Uncharacterized protein</fullName>
    </submittedName>
</protein>
<evidence type="ECO:0000256" key="2">
    <source>
        <dbReference type="ARBA" id="ARBA00023136"/>
    </source>
</evidence>
<dbReference type="GO" id="GO:0098609">
    <property type="term" value="P:cell-cell adhesion"/>
    <property type="evidence" value="ECO:0007669"/>
    <property type="project" value="TreeGrafter"/>
</dbReference>
<sequence>MPVRKQEAHRALELLVDYQSKLKNPQDKELQIAIDRVIRIFKSRLFQALLDIQEIYEITLLDESKSMQQKVAETLQIASKWEITSGPIQPAITAPTEFSNNRMVELDNQIIPQTPEYENRQENAKKGQQASPAQMREIRARCGVLEKTMSIESWIATDALEQGIGPQIAEPPTNNECLNGNDEEWDYDEIYLERGGQGLGFSIAGGIDDPHIGITSIHITKIIPGGAAATDGRLQINDVIVTVNGVSVVNVTHAAAVDALKKAADHVLLTVKRRKHPPIKELVEIKLYKGAKGLGFSIAGGIKNQHIPGDNGIYITKIMKGGAANLDGRIHVGDKLVAIKDTPKGDMNLENVSHEEAVACLRSTSDNVRVVLGRLKTANEMSL</sequence>
<evidence type="ECO:0000259" key="4">
    <source>
        <dbReference type="PROSITE" id="PS50106"/>
    </source>
</evidence>
<keyword evidence="2" id="KW-0472">Membrane</keyword>
<name>A0AAV2R5Q2_MEGNR</name>
<dbReference type="Gene3D" id="1.10.287.470">
    <property type="entry name" value="Helix hairpin bin"/>
    <property type="match status" value="1"/>
</dbReference>
<dbReference type="GO" id="GO:0043005">
    <property type="term" value="C:neuron projection"/>
    <property type="evidence" value="ECO:0007669"/>
    <property type="project" value="TreeGrafter"/>
</dbReference>
<dbReference type="EMBL" id="CAXKWB010016694">
    <property type="protein sequence ID" value="CAL4116860.1"/>
    <property type="molecule type" value="Genomic_DNA"/>
</dbReference>
<dbReference type="GO" id="GO:0045197">
    <property type="term" value="P:establishment or maintenance of epithelial cell apical/basal polarity"/>
    <property type="evidence" value="ECO:0007669"/>
    <property type="project" value="TreeGrafter"/>
</dbReference>
<dbReference type="Pfam" id="PF00595">
    <property type="entry name" value="PDZ"/>
    <property type="match status" value="2"/>
</dbReference>
<dbReference type="GO" id="GO:0043113">
    <property type="term" value="P:receptor clustering"/>
    <property type="evidence" value="ECO:0007669"/>
    <property type="project" value="TreeGrafter"/>
</dbReference>
<dbReference type="GO" id="GO:0098839">
    <property type="term" value="C:postsynaptic density membrane"/>
    <property type="evidence" value="ECO:0007669"/>
    <property type="project" value="TreeGrafter"/>
</dbReference>
<proteinExistence type="predicted"/>
<dbReference type="SMART" id="SM00228">
    <property type="entry name" value="PDZ"/>
    <property type="match status" value="2"/>
</dbReference>
<dbReference type="PANTHER" id="PTHR23119:SF51">
    <property type="entry name" value="DISKS LARGE 1 TUMOR SUPPRESSOR PROTEIN"/>
    <property type="match status" value="1"/>
</dbReference>